<organism evidence="9 10">
    <name type="scientific">Paenibacillus contaminans</name>
    <dbReference type="NCBI Taxonomy" id="450362"/>
    <lineage>
        <taxon>Bacteria</taxon>
        <taxon>Bacillati</taxon>
        <taxon>Bacillota</taxon>
        <taxon>Bacilli</taxon>
        <taxon>Bacillales</taxon>
        <taxon>Paenibacillaceae</taxon>
        <taxon>Paenibacillus</taxon>
    </lineage>
</organism>
<dbReference type="InterPro" id="IPR002781">
    <property type="entry name" value="TM_pro_TauE-like"/>
</dbReference>
<keyword evidence="4 8" id="KW-1003">Cell membrane</keyword>
<comment type="similarity">
    <text evidence="2 8">Belongs to the 4-toluene sulfonate uptake permease (TSUP) (TC 2.A.102) family.</text>
</comment>
<feature type="transmembrane region" description="Helical" evidence="8">
    <location>
        <begin position="102"/>
        <end position="120"/>
    </location>
</feature>
<evidence type="ECO:0000256" key="8">
    <source>
        <dbReference type="RuleBase" id="RU363041"/>
    </source>
</evidence>
<keyword evidence="6 8" id="KW-1133">Transmembrane helix</keyword>
<dbReference type="GO" id="GO:0005886">
    <property type="term" value="C:plasma membrane"/>
    <property type="evidence" value="ECO:0007669"/>
    <property type="project" value="UniProtKB-SubCell"/>
</dbReference>
<dbReference type="RefSeq" id="WP_113032678.1">
    <property type="nucleotide sequence ID" value="NZ_QMFB01000012.1"/>
</dbReference>
<feature type="transmembrane region" description="Helical" evidence="8">
    <location>
        <begin position="76"/>
        <end position="96"/>
    </location>
</feature>
<reference evidence="9 10" key="1">
    <citation type="journal article" date="2009" name="Int. J. Syst. Evol. Microbiol.">
        <title>Paenibacillus contaminans sp. nov., isolated from a contaminated laboratory plate.</title>
        <authorList>
            <person name="Chou J.H."/>
            <person name="Lee J.H."/>
            <person name="Lin M.C."/>
            <person name="Chang P.S."/>
            <person name="Arun A.B."/>
            <person name="Young C.C."/>
            <person name="Chen W.M."/>
        </authorList>
    </citation>
    <scope>NUCLEOTIDE SEQUENCE [LARGE SCALE GENOMIC DNA]</scope>
    <source>
        <strain evidence="9 10">CKOBP-6</strain>
    </source>
</reference>
<feature type="transmembrane region" description="Helical" evidence="8">
    <location>
        <begin position="157"/>
        <end position="176"/>
    </location>
</feature>
<accession>A0A329MHG5</accession>
<evidence type="ECO:0000256" key="3">
    <source>
        <dbReference type="ARBA" id="ARBA00022448"/>
    </source>
</evidence>
<proteinExistence type="inferred from homology"/>
<dbReference type="AlphaFoldDB" id="A0A329MHG5"/>
<protein>
    <recommendedName>
        <fullName evidence="8">Probable membrane transporter protein</fullName>
    </recommendedName>
</protein>
<dbReference type="InterPro" id="IPR052017">
    <property type="entry name" value="TSUP"/>
</dbReference>
<feature type="transmembrane region" description="Helical" evidence="8">
    <location>
        <begin position="32"/>
        <end position="55"/>
    </location>
</feature>
<dbReference type="PANTHER" id="PTHR30269">
    <property type="entry name" value="TRANSMEMBRANE PROTEIN YFCA"/>
    <property type="match status" value="1"/>
</dbReference>
<evidence type="ECO:0000313" key="10">
    <source>
        <dbReference type="Proteomes" id="UP000250369"/>
    </source>
</evidence>
<comment type="subcellular location">
    <subcellularLocation>
        <location evidence="1 8">Cell membrane</location>
        <topology evidence="1 8">Multi-pass membrane protein</topology>
    </subcellularLocation>
</comment>
<gene>
    <name evidence="9" type="ORF">DQG23_20155</name>
</gene>
<evidence type="ECO:0000256" key="4">
    <source>
        <dbReference type="ARBA" id="ARBA00022475"/>
    </source>
</evidence>
<keyword evidence="3" id="KW-0813">Transport</keyword>
<evidence type="ECO:0000313" key="9">
    <source>
        <dbReference type="EMBL" id="RAV19315.1"/>
    </source>
</evidence>
<comment type="caution">
    <text evidence="9">The sequence shown here is derived from an EMBL/GenBank/DDBJ whole genome shotgun (WGS) entry which is preliminary data.</text>
</comment>
<evidence type="ECO:0000256" key="2">
    <source>
        <dbReference type="ARBA" id="ARBA00009142"/>
    </source>
</evidence>
<sequence>MDFPEPLMLLFLIIAGFLAAFIDSAVGGGGLISLPALLLTGLPPGIALGTNKLAATMSSLTSSISFFVSGKVDGRLAAGLFPLALIGSVLGSYTVHFIPSSFLKPMVVVLLIAMTVYTFLKKNWGADAQKRKLTAAALAAVAIGTTVIGFYDGFFGPGTGSFLIFMFLFAGFDFVRASGASKVLNLGSNFGSLATFFFLGSVNWHYGVPMGIAMIAGALTGSQVAIRKGSAYVKPLFLIVTTLLIGKQLWDLLL</sequence>
<evidence type="ECO:0000256" key="1">
    <source>
        <dbReference type="ARBA" id="ARBA00004651"/>
    </source>
</evidence>
<keyword evidence="5 8" id="KW-0812">Transmembrane</keyword>
<evidence type="ECO:0000256" key="5">
    <source>
        <dbReference type="ARBA" id="ARBA00022692"/>
    </source>
</evidence>
<keyword evidence="7 8" id="KW-0472">Membrane</keyword>
<dbReference type="EMBL" id="QMFB01000012">
    <property type="protein sequence ID" value="RAV19315.1"/>
    <property type="molecule type" value="Genomic_DNA"/>
</dbReference>
<feature type="transmembrane region" description="Helical" evidence="8">
    <location>
        <begin position="132"/>
        <end position="151"/>
    </location>
</feature>
<dbReference type="Pfam" id="PF01925">
    <property type="entry name" value="TauE"/>
    <property type="match status" value="1"/>
</dbReference>
<dbReference type="Proteomes" id="UP000250369">
    <property type="component" value="Unassembled WGS sequence"/>
</dbReference>
<feature type="transmembrane region" description="Helical" evidence="8">
    <location>
        <begin position="183"/>
        <end position="200"/>
    </location>
</feature>
<keyword evidence="10" id="KW-1185">Reference proteome</keyword>
<dbReference type="OrthoDB" id="554695at2"/>
<evidence type="ECO:0000256" key="7">
    <source>
        <dbReference type="ARBA" id="ARBA00023136"/>
    </source>
</evidence>
<feature type="transmembrane region" description="Helical" evidence="8">
    <location>
        <begin position="7"/>
        <end position="26"/>
    </location>
</feature>
<evidence type="ECO:0000256" key="6">
    <source>
        <dbReference type="ARBA" id="ARBA00022989"/>
    </source>
</evidence>
<dbReference type="PANTHER" id="PTHR30269:SF0">
    <property type="entry name" value="MEMBRANE TRANSPORTER PROTEIN YFCA-RELATED"/>
    <property type="match status" value="1"/>
</dbReference>
<name>A0A329MHG5_9BACL</name>